<keyword evidence="4" id="KW-0677">Repeat</keyword>
<feature type="domain" description="CAF1B/HIR1 beta-propeller" evidence="11">
    <location>
        <begin position="136"/>
        <end position="223"/>
    </location>
</feature>
<dbReference type="PANTHER" id="PTHR15271:SF4">
    <property type="entry name" value="CHROMATIN ASSEMBLY FACTOR 1 SUBUNIT B"/>
    <property type="match status" value="1"/>
</dbReference>
<evidence type="ECO:0000256" key="7">
    <source>
        <dbReference type="ARBA" id="ARBA00023204"/>
    </source>
</evidence>
<dbReference type="PROSITE" id="PS50294">
    <property type="entry name" value="WD_REPEATS_REGION"/>
    <property type="match status" value="2"/>
</dbReference>
<gene>
    <name evidence="12" type="ORF">AMSG_10389</name>
</gene>
<dbReference type="STRING" id="461836.A0A0L0DR98"/>
<keyword evidence="5" id="KW-0227">DNA damage</keyword>
<dbReference type="InterPro" id="IPR055410">
    <property type="entry name" value="Beta-prop_CAF1B_HIR1"/>
</dbReference>
<dbReference type="InterPro" id="IPR001680">
    <property type="entry name" value="WD40_rpt"/>
</dbReference>
<keyword evidence="13" id="KW-1185">Reference proteome</keyword>
<evidence type="ECO:0000259" key="11">
    <source>
        <dbReference type="Pfam" id="PF24105"/>
    </source>
</evidence>
<feature type="repeat" description="WD" evidence="9">
    <location>
        <begin position="16"/>
        <end position="49"/>
    </location>
</feature>
<dbReference type="SMART" id="SM00320">
    <property type="entry name" value="WD40"/>
    <property type="match status" value="5"/>
</dbReference>
<evidence type="ECO:0000313" key="12">
    <source>
        <dbReference type="EMBL" id="KNC54541.1"/>
    </source>
</evidence>
<dbReference type="InterPro" id="IPR036322">
    <property type="entry name" value="WD40_repeat_dom_sf"/>
</dbReference>
<evidence type="ECO:0000256" key="5">
    <source>
        <dbReference type="ARBA" id="ARBA00022763"/>
    </source>
</evidence>
<evidence type="ECO:0000256" key="4">
    <source>
        <dbReference type="ARBA" id="ARBA00022737"/>
    </source>
</evidence>
<organism evidence="12 13">
    <name type="scientific">Thecamonas trahens ATCC 50062</name>
    <dbReference type="NCBI Taxonomy" id="461836"/>
    <lineage>
        <taxon>Eukaryota</taxon>
        <taxon>Apusozoa</taxon>
        <taxon>Apusomonadida</taxon>
        <taxon>Apusomonadidae</taxon>
        <taxon>Thecamonas</taxon>
    </lineage>
</organism>
<evidence type="ECO:0000256" key="3">
    <source>
        <dbReference type="ARBA" id="ARBA00022574"/>
    </source>
</evidence>
<evidence type="ECO:0000256" key="1">
    <source>
        <dbReference type="ARBA" id="ARBA00004123"/>
    </source>
</evidence>
<proteinExistence type="inferred from homology"/>
<keyword evidence="3 9" id="KW-0853">WD repeat</keyword>
<feature type="compositionally biased region" description="Low complexity" evidence="10">
    <location>
        <begin position="530"/>
        <end position="541"/>
    </location>
</feature>
<keyword evidence="6" id="KW-0156">Chromatin regulator</keyword>
<reference evidence="12 13" key="1">
    <citation type="submission" date="2010-05" db="EMBL/GenBank/DDBJ databases">
        <title>The Genome Sequence of Thecamonas trahens ATCC 50062.</title>
        <authorList>
            <consortium name="The Broad Institute Genome Sequencing Platform"/>
            <person name="Russ C."/>
            <person name="Cuomo C."/>
            <person name="Shea T."/>
            <person name="Young S.K."/>
            <person name="Zeng Q."/>
            <person name="Koehrsen M."/>
            <person name="Haas B."/>
            <person name="Borodovsky M."/>
            <person name="Guigo R."/>
            <person name="Alvarado L."/>
            <person name="Berlin A."/>
            <person name="Bochicchio J."/>
            <person name="Borenstein D."/>
            <person name="Chapman S."/>
            <person name="Chen Z."/>
            <person name="Freedman E."/>
            <person name="Gellesch M."/>
            <person name="Goldberg J."/>
            <person name="Griggs A."/>
            <person name="Gujja S."/>
            <person name="Heilman E."/>
            <person name="Heiman D."/>
            <person name="Hepburn T."/>
            <person name="Howarth C."/>
            <person name="Jen D."/>
            <person name="Larson L."/>
            <person name="Mehta T."/>
            <person name="Park D."/>
            <person name="Pearson M."/>
            <person name="Roberts A."/>
            <person name="Saif S."/>
            <person name="Shenoy N."/>
            <person name="Sisk P."/>
            <person name="Stolte C."/>
            <person name="Sykes S."/>
            <person name="Thomson T."/>
            <person name="Walk T."/>
            <person name="White J."/>
            <person name="Yandava C."/>
            <person name="Burger G."/>
            <person name="Gray M.W."/>
            <person name="Holland P.W.H."/>
            <person name="King N."/>
            <person name="Lang F.B.F."/>
            <person name="Roger A.J."/>
            <person name="Ruiz-Trillo I."/>
            <person name="Lander E."/>
            <person name="Nusbaum C."/>
        </authorList>
    </citation>
    <scope>NUCLEOTIDE SEQUENCE [LARGE SCALE GENOMIC DNA]</scope>
    <source>
        <strain evidence="12 13">ATCC 50062</strain>
    </source>
</reference>
<dbReference type="RefSeq" id="XP_013753557.1">
    <property type="nucleotide sequence ID" value="XM_013898103.1"/>
</dbReference>
<accession>A0A0L0DR98</accession>
<dbReference type="Pfam" id="PF24105">
    <property type="entry name" value="Beta-prop_CAF1B_HIR1"/>
    <property type="match status" value="3"/>
</dbReference>
<dbReference type="OrthoDB" id="71227at2759"/>
<feature type="domain" description="CAF1B/HIR1 beta-propeller" evidence="11">
    <location>
        <begin position="290"/>
        <end position="456"/>
    </location>
</feature>
<protein>
    <submittedName>
        <fullName evidence="12">Chromatin assembly factor 1 subunit B</fullName>
    </submittedName>
</protein>
<keyword evidence="8" id="KW-0539">Nucleus</keyword>
<dbReference type="GO" id="GO:0006335">
    <property type="term" value="P:DNA replication-dependent chromatin assembly"/>
    <property type="evidence" value="ECO:0007669"/>
    <property type="project" value="InterPro"/>
</dbReference>
<evidence type="ECO:0000256" key="8">
    <source>
        <dbReference type="ARBA" id="ARBA00023242"/>
    </source>
</evidence>
<dbReference type="PROSITE" id="PS50082">
    <property type="entry name" value="WD_REPEATS_2"/>
    <property type="match status" value="3"/>
</dbReference>
<dbReference type="Gene3D" id="2.130.10.10">
    <property type="entry name" value="YVTN repeat-like/Quinoprotein amine dehydrogenase"/>
    <property type="match status" value="3"/>
</dbReference>
<name>A0A0L0DR98_THETB</name>
<comment type="similarity">
    <text evidence="2">Belongs to the WD repeat HIR1 family.</text>
</comment>
<dbReference type="GeneID" id="25568622"/>
<evidence type="ECO:0000313" key="13">
    <source>
        <dbReference type="Proteomes" id="UP000054408"/>
    </source>
</evidence>
<feature type="domain" description="CAF1B/HIR1 beta-propeller" evidence="11">
    <location>
        <begin position="1"/>
        <end position="92"/>
    </location>
</feature>
<feature type="region of interest" description="Disordered" evidence="10">
    <location>
        <begin position="506"/>
        <end position="571"/>
    </location>
</feature>
<comment type="subcellular location">
    <subcellularLocation>
        <location evidence="1">Nucleus</location>
    </subcellularLocation>
</comment>
<dbReference type="InterPro" id="IPR045145">
    <property type="entry name" value="PTHR15271"/>
</dbReference>
<dbReference type="PANTHER" id="PTHR15271">
    <property type="entry name" value="CHROMATIN ASSEMBLY FACTOR 1 SUBUNIT B"/>
    <property type="match status" value="1"/>
</dbReference>
<dbReference type="OMA" id="QIYWHES"/>
<evidence type="ECO:0000256" key="9">
    <source>
        <dbReference type="PROSITE-ProRule" id="PRU00221"/>
    </source>
</evidence>
<evidence type="ECO:0000256" key="6">
    <source>
        <dbReference type="ARBA" id="ARBA00022853"/>
    </source>
</evidence>
<evidence type="ECO:0000256" key="2">
    <source>
        <dbReference type="ARBA" id="ARBA00007306"/>
    </source>
</evidence>
<keyword evidence="7" id="KW-0234">DNA repair</keyword>
<feature type="repeat" description="WD" evidence="9">
    <location>
        <begin position="147"/>
        <end position="188"/>
    </location>
</feature>
<sequence>MHIKTVQVVWHSRKPVLSLDFHTNSRLVTGGADATVRVWRIKDSDDDVTVEHLADLTTHLGSVNVVRFSPDRRVLATGADDSKILLWENTSAAPEKEGGAPGAAGGKGEEGAGEGAGAAGAATTTNTPFGAAWGSAEGESWRITKMLIGHSADVYDISWLASGDALVSGSVDNNVLLWRMGKEKPVSMIRDSDNYVQGVAFDPFGEFFLSHSVDRTLRIYRARAGTGSMPLLEPVAAGTSDAELAVSDDAPKFALPAYRKKPLVLRKALYNTSRNGNSEAGGASNEAGSASKTTTCKRYSMWADEATSTFFRRLAVAPDGSIVVVPTGVYKESHGADKVNTTYVLPRHELDTPIMHLPSPEMATVAVRFCPHLFELNEAVSETPAALPLPYRMVFAVASIDTVTVYETQTMRPVALVSNVHCAAITDLAWSPNARYLAVASQDGYVTLLKFGDGELGTFLPEAKYPARLRRVRAALGITAATDGVLKTMPSAAPKPAPVANILVPRKKAKKAPAANQATTSPGKRPREPAAQATSAAQSTAGDAVVVIEDEEDAPPAKKAKTLMAGAAASL</sequence>
<dbReference type="GO" id="GO:0033186">
    <property type="term" value="C:CAF-1 complex"/>
    <property type="evidence" value="ECO:0007669"/>
    <property type="project" value="TreeGrafter"/>
</dbReference>
<dbReference type="AlphaFoldDB" id="A0A0L0DR98"/>
<dbReference type="eggNOG" id="KOG1009">
    <property type="taxonomic scope" value="Eukaryota"/>
</dbReference>
<dbReference type="SUPFAM" id="SSF50978">
    <property type="entry name" value="WD40 repeat-like"/>
    <property type="match status" value="1"/>
</dbReference>
<dbReference type="GO" id="GO:0006334">
    <property type="term" value="P:nucleosome assembly"/>
    <property type="evidence" value="ECO:0007669"/>
    <property type="project" value="TreeGrafter"/>
</dbReference>
<dbReference type="EMBL" id="GL349491">
    <property type="protein sequence ID" value="KNC54541.1"/>
    <property type="molecule type" value="Genomic_DNA"/>
</dbReference>
<dbReference type="Proteomes" id="UP000054408">
    <property type="component" value="Unassembled WGS sequence"/>
</dbReference>
<feature type="repeat" description="WD" evidence="9">
    <location>
        <begin position="56"/>
        <end position="97"/>
    </location>
</feature>
<dbReference type="GO" id="GO:0006281">
    <property type="term" value="P:DNA repair"/>
    <property type="evidence" value="ECO:0007669"/>
    <property type="project" value="UniProtKB-KW"/>
</dbReference>
<evidence type="ECO:0000256" key="10">
    <source>
        <dbReference type="SAM" id="MobiDB-lite"/>
    </source>
</evidence>
<feature type="region of interest" description="Disordered" evidence="10">
    <location>
        <begin position="91"/>
        <end position="124"/>
    </location>
</feature>
<dbReference type="GO" id="GO:0005634">
    <property type="term" value="C:nucleus"/>
    <property type="evidence" value="ECO:0007669"/>
    <property type="project" value="UniProtKB-SubCell"/>
</dbReference>
<dbReference type="InterPro" id="IPR015943">
    <property type="entry name" value="WD40/YVTN_repeat-like_dom_sf"/>
</dbReference>